<proteinExistence type="predicted"/>
<dbReference type="Proteomes" id="UP000250266">
    <property type="component" value="Unassembled WGS sequence"/>
</dbReference>
<dbReference type="OrthoDB" id="4161196at2759"/>
<dbReference type="EMBL" id="KV745454">
    <property type="protein sequence ID" value="OCK74561.1"/>
    <property type="molecule type" value="Genomic_DNA"/>
</dbReference>
<accession>A0A8E2DZV6</accession>
<evidence type="ECO:0000313" key="3">
    <source>
        <dbReference type="Proteomes" id="UP000250266"/>
    </source>
</evidence>
<gene>
    <name evidence="2" type="ORF">K432DRAFT_386738</name>
</gene>
<feature type="domain" description="Heterokaryon incompatibility" evidence="1">
    <location>
        <begin position="367"/>
        <end position="524"/>
    </location>
</feature>
<dbReference type="InterPro" id="IPR010730">
    <property type="entry name" value="HET"/>
</dbReference>
<dbReference type="AlphaFoldDB" id="A0A8E2DZV6"/>
<evidence type="ECO:0000259" key="1">
    <source>
        <dbReference type="Pfam" id="PF06985"/>
    </source>
</evidence>
<organism evidence="2 3">
    <name type="scientific">Lepidopterella palustris CBS 459.81</name>
    <dbReference type="NCBI Taxonomy" id="1314670"/>
    <lineage>
        <taxon>Eukaryota</taxon>
        <taxon>Fungi</taxon>
        <taxon>Dikarya</taxon>
        <taxon>Ascomycota</taxon>
        <taxon>Pezizomycotina</taxon>
        <taxon>Dothideomycetes</taxon>
        <taxon>Pleosporomycetidae</taxon>
        <taxon>Mytilinidiales</taxon>
        <taxon>Argynnaceae</taxon>
        <taxon>Lepidopterella</taxon>
    </lineage>
</organism>
<sequence>MQQPKEPFSKESLCLPSHTHYASGLGGVIRSCNGEARRHNDRVFKELERQYQLEERRRSPYERLLFDISSDVKRIERDLCSVGPHNEARERFEAIRHSLAELEFKEQERKNRYHQAFWSNYQPTLERSDFTIHEEIHDRLGDNWIYQYDNTFASVFFDLLNESATLPHLPAFSSFCRGCSVNLQSNNAKLVFKPPFLRRRVSDNCELCTLFHRYFESPSGKSVKYATLIWRRSLLERPSALPNYAVSESPRGVLEPRLGGPTPILELDGNGRHILRICVNLASEVGRYRPAPIQRGFPVLPEVGSLIYFTLLREYIQACDMHHQCLHGPNGRPEPDGLLPTRVLDIGDKDSPNLRLYFSNPGERQRYITLSYCWGNLDEKTKERFCTYACNINSRCEGIEFNSLPKTFQDTITITRELGVRFLWVDSICIIQQHRECSNECGSNTDWNKESGEMEKYYSSSYCTIAATSASDPTIGFLNSRPAGRCIRLPNIPYIPVYFCEPGDDFYGDVEKALLNQRGWVLQERALSRRIIHFTTRQMYWECGRGVRCETMSRAENPSAFLSDHQFPKSSLGNSDRDKISLFESVFEKFSKSGLTVNTDRPIAISGVEKRLAKAFDTDGRYGVFQCYLHRSLLWHRSGSRNLKQIQYPKSREVPSWSWMAYDGEIRYMNIPFNEVEWSSAIHYRPASTPRNVLGCLYRPGNTPGIELEVQAEQFSLLANGLSLLAGPPSTKEKRKGCLIFDEHNRRSVRMLRCVVLGRQLPKENSGHKRYIMVIEPVSEADNTYRRIGVGIIKERHISPIPGIKVHLL</sequence>
<dbReference type="Pfam" id="PF06985">
    <property type="entry name" value="HET"/>
    <property type="match status" value="1"/>
</dbReference>
<dbReference type="PANTHER" id="PTHR33112">
    <property type="entry name" value="DOMAIN PROTEIN, PUTATIVE-RELATED"/>
    <property type="match status" value="1"/>
</dbReference>
<dbReference type="PANTHER" id="PTHR33112:SF10">
    <property type="entry name" value="TOL"/>
    <property type="match status" value="1"/>
</dbReference>
<keyword evidence="3" id="KW-1185">Reference proteome</keyword>
<name>A0A8E2DZV6_9PEZI</name>
<protein>
    <submittedName>
        <fullName evidence="2">HET-domain-containing protein</fullName>
    </submittedName>
</protein>
<reference evidence="2 3" key="1">
    <citation type="journal article" date="2016" name="Nat. Commun.">
        <title>Ectomycorrhizal ecology is imprinted in the genome of the dominant symbiotic fungus Cenococcum geophilum.</title>
        <authorList>
            <consortium name="DOE Joint Genome Institute"/>
            <person name="Peter M."/>
            <person name="Kohler A."/>
            <person name="Ohm R.A."/>
            <person name="Kuo A."/>
            <person name="Krutzmann J."/>
            <person name="Morin E."/>
            <person name="Arend M."/>
            <person name="Barry K.W."/>
            <person name="Binder M."/>
            <person name="Choi C."/>
            <person name="Clum A."/>
            <person name="Copeland A."/>
            <person name="Grisel N."/>
            <person name="Haridas S."/>
            <person name="Kipfer T."/>
            <person name="LaButti K."/>
            <person name="Lindquist E."/>
            <person name="Lipzen A."/>
            <person name="Maire R."/>
            <person name="Meier B."/>
            <person name="Mihaltcheva S."/>
            <person name="Molinier V."/>
            <person name="Murat C."/>
            <person name="Poggeler S."/>
            <person name="Quandt C.A."/>
            <person name="Sperisen C."/>
            <person name="Tritt A."/>
            <person name="Tisserant E."/>
            <person name="Crous P.W."/>
            <person name="Henrissat B."/>
            <person name="Nehls U."/>
            <person name="Egli S."/>
            <person name="Spatafora J.W."/>
            <person name="Grigoriev I.V."/>
            <person name="Martin F.M."/>
        </authorList>
    </citation>
    <scope>NUCLEOTIDE SEQUENCE [LARGE SCALE GENOMIC DNA]</scope>
    <source>
        <strain evidence="2 3">CBS 459.81</strain>
    </source>
</reference>
<evidence type="ECO:0000313" key="2">
    <source>
        <dbReference type="EMBL" id="OCK74561.1"/>
    </source>
</evidence>